<gene>
    <name evidence="2" type="ORF">NFIA_091580</name>
</gene>
<dbReference type="CDD" id="cd04301">
    <property type="entry name" value="NAT_SF"/>
    <property type="match status" value="1"/>
</dbReference>
<dbReference type="EMBL" id="DS027696">
    <property type="protein sequence ID" value="EAW19199.1"/>
    <property type="molecule type" value="Genomic_DNA"/>
</dbReference>
<dbReference type="VEuPathDB" id="FungiDB:NFIA_091580"/>
<dbReference type="Gene3D" id="3.40.630.30">
    <property type="match status" value="1"/>
</dbReference>
<dbReference type="InterPro" id="IPR000182">
    <property type="entry name" value="GNAT_dom"/>
</dbReference>
<dbReference type="OrthoDB" id="3853310at2759"/>
<dbReference type="SUPFAM" id="SSF55729">
    <property type="entry name" value="Acyl-CoA N-acyltransferases (Nat)"/>
    <property type="match status" value="1"/>
</dbReference>
<dbReference type="OMA" id="SPINRVM"/>
<evidence type="ECO:0000313" key="2">
    <source>
        <dbReference type="EMBL" id="EAW19199.1"/>
    </source>
</evidence>
<dbReference type="PROSITE" id="PS51186">
    <property type="entry name" value="GNAT"/>
    <property type="match status" value="1"/>
</dbReference>
<proteinExistence type="predicted"/>
<evidence type="ECO:0000313" key="3">
    <source>
        <dbReference type="Proteomes" id="UP000006702"/>
    </source>
</evidence>
<keyword evidence="2" id="KW-0808">Transferase</keyword>
<dbReference type="KEGG" id="nfi:NFIA_091580"/>
<dbReference type="Proteomes" id="UP000006702">
    <property type="component" value="Unassembled WGS sequence"/>
</dbReference>
<evidence type="ECO:0000259" key="1">
    <source>
        <dbReference type="PROSITE" id="PS51186"/>
    </source>
</evidence>
<dbReference type="eggNOG" id="ENOG502RAE7">
    <property type="taxonomic scope" value="Eukaryota"/>
</dbReference>
<name>A1DIJ2_NEOFI</name>
<dbReference type="Pfam" id="PF00583">
    <property type="entry name" value="Acetyltransf_1"/>
    <property type="match status" value="1"/>
</dbReference>
<dbReference type="GO" id="GO:0016747">
    <property type="term" value="F:acyltransferase activity, transferring groups other than amino-acyl groups"/>
    <property type="evidence" value="ECO:0007669"/>
    <property type="project" value="InterPro"/>
</dbReference>
<dbReference type="RefSeq" id="XP_001261096.1">
    <property type="nucleotide sequence ID" value="XM_001261095.1"/>
</dbReference>
<dbReference type="AlphaFoldDB" id="A1DIJ2"/>
<keyword evidence="3" id="KW-1185">Reference proteome</keyword>
<organism evidence="2 3">
    <name type="scientific">Neosartorya fischeri (strain ATCC 1020 / DSM 3700 / CBS 544.65 / FGSC A1164 / JCM 1740 / NRRL 181 / WB 181)</name>
    <name type="common">Aspergillus fischerianus</name>
    <dbReference type="NCBI Taxonomy" id="331117"/>
    <lineage>
        <taxon>Eukaryota</taxon>
        <taxon>Fungi</taxon>
        <taxon>Dikarya</taxon>
        <taxon>Ascomycota</taxon>
        <taxon>Pezizomycotina</taxon>
        <taxon>Eurotiomycetes</taxon>
        <taxon>Eurotiomycetidae</taxon>
        <taxon>Eurotiales</taxon>
        <taxon>Aspergillaceae</taxon>
        <taxon>Aspergillus</taxon>
        <taxon>Aspergillus subgen. Fumigati</taxon>
    </lineage>
</organism>
<feature type="domain" description="N-acetyltransferase" evidence="1">
    <location>
        <begin position="129"/>
        <end position="277"/>
    </location>
</feature>
<sequence>MDRLVLEAASTTHLSRQVTSLQTLHGTDKFTSHPLSPGLAMISSPEYGRKLNHALGWGTNGPDSPSSLETLHHLCQQRNTNVEIDLCPHAHPSASSLLTANGYTPTGSINVYSISLPPSSPVSEPDTPIQITKVAHSDLETFITASIDGFRSTNRPAALLHLLAQSATHRTHSDTQLYLARLDGKLAGSAGMAIVDDVAVLYIDSVLPWARGKGIQRLLMRARLSDAVELGCRVAVVEARPGTASSVNAERVGFEIAYVRTSYARGGGGLLALCSIAISLPFAW</sequence>
<dbReference type="HOGENOM" id="CLU_065178_0_0_1"/>
<accession>A1DIJ2</accession>
<dbReference type="InterPro" id="IPR016181">
    <property type="entry name" value="Acyl_CoA_acyltransferase"/>
</dbReference>
<protein>
    <submittedName>
        <fullName evidence="2">GNAT family acetyltransferase, putative</fullName>
    </submittedName>
</protein>
<dbReference type="GeneID" id="4587654"/>
<reference evidence="3" key="1">
    <citation type="journal article" date="2008" name="PLoS Genet.">
        <title>Genomic islands in the pathogenic filamentous fungus Aspergillus fumigatus.</title>
        <authorList>
            <person name="Fedorova N.D."/>
            <person name="Khaldi N."/>
            <person name="Joardar V.S."/>
            <person name="Maiti R."/>
            <person name="Amedeo P."/>
            <person name="Anderson M.J."/>
            <person name="Crabtree J."/>
            <person name="Silva J.C."/>
            <person name="Badger J.H."/>
            <person name="Albarraq A."/>
            <person name="Angiuoli S."/>
            <person name="Bussey H."/>
            <person name="Bowyer P."/>
            <person name="Cotty P.J."/>
            <person name="Dyer P.S."/>
            <person name="Egan A."/>
            <person name="Galens K."/>
            <person name="Fraser-Liggett C.M."/>
            <person name="Haas B.J."/>
            <person name="Inman J.M."/>
            <person name="Kent R."/>
            <person name="Lemieux S."/>
            <person name="Malavazi I."/>
            <person name="Orvis J."/>
            <person name="Roemer T."/>
            <person name="Ronning C.M."/>
            <person name="Sundaram J.P."/>
            <person name="Sutton G."/>
            <person name="Turner G."/>
            <person name="Venter J.C."/>
            <person name="White O.R."/>
            <person name="Whitty B.R."/>
            <person name="Youngman P."/>
            <person name="Wolfe K.H."/>
            <person name="Goldman G.H."/>
            <person name="Wortman J.R."/>
            <person name="Jiang B."/>
            <person name="Denning D.W."/>
            <person name="Nierman W.C."/>
        </authorList>
    </citation>
    <scope>NUCLEOTIDE SEQUENCE [LARGE SCALE GENOMIC DNA]</scope>
    <source>
        <strain evidence="3">ATCC 1020 / DSM 3700 / CBS 544.65 / FGSC A1164 / JCM 1740 / NRRL 181 / WB 181</strain>
    </source>
</reference>